<comment type="subcellular location">
    <subcellularLocation>
        <location evidence="1">Membrane</location>
        <topology evidence="1">Multi-pass membrane protein</topology>
    </subcellularLocation>
</comment>
<name>A0A1E3PK46_9ASCO</name>
<dbReference type="PANTHER" id="PTHR48022:SF2">
    <property type="entry name" value="PLASTIDIC GLUCOSE TRANSPORTER 4"/>
    <property type="match status" value="1"/>
</dbReference>
<evidence type="ECO:0000256" key="2">
    <source>
        <dbReference type="ARBA" id="ARBA00022448"/>
    </source>
</evidence>
<dbReference type="SUPFAM" id="SSF103473">
    <property type="entry name" value="MFS general substrate transporter"/>
    <property type="match status" value="1"/>
</dbReference>
<keyword evidence="5 6" id="KW-0472">Membrane</keyword>
<dbReference type="AlphaFoldDB" id="A0A1E3PK46"/>
<evidence type="ECO:0000256" key="4">
    <source>
        <dbReference type="ARBA" id="ARBA00022989"/>
    </source>
</evidence>
<sequence length="120" mass="13495">MGYNVVWAPCTTEIFPTHMRVKSMTISPFGNYAMQIVLSQISPIALGSVGWKYYLVFASCNIVLLALFCTCFPETKGRTLKDMNEIFGDVVIKHVVPLDNLEKPTSEKDEFIEFAHTAKV</sequence>
<evidence type="ECO:0000313" key="7">
    <source>
        <dbReference type="EMBL" id="ODQ65312.1"/>
    </source>
</evidence>
<dbReference type="InterPro" id="IPR005828">
    <property type="entry name" value="MFS_sugar_transport-like"/>
</dbReference>
<organism evidence="7 8">
    <name type="scientific">Nadsonia fulvescens var. elongata DSM 6958</name>
    <dbReference type="NCBI Taxonomy" id="857566"/>
    <lineage>
        <taxon>Eukaryota</taxon>
        <taxon>Fungi</taxon>
        <taxon>Dikarya</taxon>
        <taxon>Ascomycota</taxon>
        <taxon>Saccharomycotina</taxon>
        <taxon>Dipodascomycetes</taxon>
        <taxon>Dipodascales</taxon>
        <taxon>Dipodascales incertae sedis</taxon>
        <taxon>Nadsonia</taxon>
    </lineage>
</organism>
<evidence type="ECO:0000256" key="3">
    <source>
        <dbReference type="ARBA" id="ARBA00022692"/>
    </source>
</evidence>
<proteinExistence type="predicted"/>
<dbReference type="STRING" id="857566.A0A1E3PK46"/>
<dbReference type="InterPro" id="IPR050360">
    <property type="entry name" value="MFS_Sugar_Transporters"/>
</dbReference>
<gene>
    <name evidence="7" type="ORF">NADFUDRAFT_51904</name>
</gene>
<evidence type="ECO:0000256" key="1">
    <source>
        <dbReference type="ARBA" id="ARBA00004141"/>
    </source>
</evidence>
<evidence type="ECO:0008006" key="9">
    <source>
        <dbReference type="Google" id="ProtNLM"/>
    </source>
</evidence>
<dbReference type="PANTHER" id="PTHR48022">
    <property type="entry name" value="PLASTIDIC GLUCOSE TRANSPORTER 4"/>
    <property type="match status" value="1"/>
</dbReference>
<accession>A0A1E3PK46</accession>
<keyword evidence="4 6" id="KW-1133">Transmembrane helix</keyword>
<dbReference type="Proteomes" id="UP000095009">
    <property type="component" value="Unassembled WGS sequence"/>
</dbReference>
<dbReference type="GO" id="GO:0005351">
    <property type="term" value="F:carbohydrate:proton symporter activity"/>
    <property type="evidence" value="ECO:0007669"/>
    <property type="project" value="TreeGrafter"/>
</dbReference>
<feature type="transmembrane region" description="Helical" evidence="6">
    <location>
        <begin position="53"/>
        <end position="73"/>
    </location>
</feature>
<evidence type="ECO:0000256" key="5">
    <source>
        <dbReference type="ARBA" id="ARBA00023136"/>
    </source>
</evidence>
<keyword evidence="2" id="KW-0813">Transport</keyword>
<dbReference type="GO" id="GO:0016020">
    <property type="term" value="C:membrane"/>
    <property type="evidence" value="ECO:0007669"/>
    <property type="project" value="UniProtKB-SubCell"/>
</dbReference>
<evidence type="ECO:0000256" key="6">
    <source>
        <dbReference type="SAM" id="Phobius"/>
    </source>
</evidence>
<dbReference type="InterPro" id="IPR036259">
    <property type="entry name" value="MFS_trans_sf"/>
</dbReference>
<protein>
    <recommendedName>
        <fullName evidence="9">Major facilitator superfamily (MFS) profile domain-containing protein</fullName>
    </recommendedName>
</protein>
<dbReference type="Gene3D" id="1.20.1250.20">
    <property type="entry name" value="MFS general substrate transporter like domains"/>
    <property type="match status" value="1"/>
</dbReference>
<dbReference type="OrthoDB" id="6133115at2759"/>
<dbReference type="Pfam" id="PF00083">
    <property type="entry name" value="Sugar_tr"/>
    <property type="match status" value="1"/>
</dbReference>
<keyword evidence="8" id="KW-1185">Reference proteome</keyword>
<dbReference type="EMBL" id="KV454410">
    <property type="protein sequence ID" value="ODQ65312.1"/>
    <property type="molecule type" value="Genomic_DNA"/>
</dbReference>
<keyword evidence="3 6" id="KW-0812">Transmembrane</keyword>
<reference evidence="7 8" key="1">
    <citation type="journal article" date="2016" name="Proc. Natl. Acad. Sci. U.S.A.">
        <title>Comparative genomics of biotechnologically important yeasts.</title>
        <authorList>
            <person name="Riley R."/>
            <person name="Haridas S."/>
            <person name="Wolfe K.H."/>
            <person name="Lopes M.R."/>
            <person name="Hittinger C.T."/>
            <person name="Goeker M."/>
            <person name="Salamov A.A."/>
            <person name="Wisecaver J.H."/>
            <person name="Long T.M."/>
            <person name="Calvey C.H."/>
            <person name="Aerts A.L."/>
            <person name="Barry K.W."/>
            <person name="Choi C."/>
            <person name="Clum A."/>
            <person name="Coughlan A.Y."/>
            <person name="Deshpande S."/>
            <person name="Douglass A.P."/>
            <person name="Hanson S.J."/>
            <person name="Klenk H.-P."/>
            <person name="LaButti K.M."/>
            <person name="Lapidus A."/>
            <person name="Lindquist E.A."/>
            <person name="Lipzen A.M."/>
            <person name="Meier-Kolthoff J.P."/>
            <person name="Ohm R.A."/>
            <person name="Otillar R.P."/>
            <person name="Pangilinan J.L."/>
            <person name="Peng Y."/>
            <person name="Rokas A."/>
            <person name="Rosa C.A."/>
            <person name="Scheuner C."/>
            <person name="Sibirny A.A."/>
            <person name="Slot J.C."/>
            <person name="Stielow J.B."/>
            <person name="Sun H."/>
            <person name="Kurtzman C.P."/>
            <person name="Blackwell M."/>
            <person name="Grigoriev I.V."/>
            <person name="Jeffries T.W."/>
        </authorList>
    </citation>
    <scope>NUCLEOTIDE SEQUENCE [LARGE SCALE GENOMIC DNA]</scope>
    <source>
        <strain evidence="7 8">DSM 6958</strain>
    </source>
</reference>
<evidence type="ECO:0000313" key="8">
    <source>
        <dbReference type="Proteomes" id="UP000095009"/>
    </source>
</evidence>